<dbReference type="Proteomes" id="UP000272464">
    <property type="component" value="Unassembled WGS sequence"/>
</dbReference>
<dbReference type="SUPFAM" id="SSF55383">
    <property type="entry name" value="Copper amine oxidase, domain N"/>
    <property type="match status" value="1"/>
</dbReference>
<dbReference type="InterPro" id="IPR036582">
    <property type="entry name" value="Mao_N_sf"/>
</dbReference>
<evidence type="ECO:0000313" key="1">
    <source>
        <dbReference type="EMBL" id="RUT33656.1"/>
    </source>
</evidence>
<keyword evidence="2" id="KW-1185">Reference proteome</keyword>
<dbReference type="EMBL" id="RZNX01000002">
    <property type="protein sequence ID" value="RUT33656.1"/>
    <property type="molecule type" value="Genomic_DNA"/>
</dbReference>
<proteinExistence type="predicted"/>
<dbReference type="AlphaFoldDB" id="A0A3S1BUF2"/>
<evidence type="ECO:0000313" key="2">
    <source>
        <dbReference type="Proteomes" id="UP000272464"/>
    </source>
</evidence>
<sequence length="30" mass="3431">MVGTTKRGMTYVPYSFLAKAFRATVNYDKN</sequence>
<comment type="caution">
    <text evidence="1">The sequence shown here is derived from an EMBL/GenBank/DDBJ whole genome shotgun (WGS) entry which is preliminary data.</text>
</comment>
<protein>
    <submittedName>
        <fullName evidence="1">Uncharacterized protein</fullName>
    </submittedName>
</protein>
<gene>
    <name evidence="1" type="ORF">EJP77_08445</name>
</gene>
<reference evidence="1 2" key="1">
    <citation type="submission" date="2018-12" db="EMBL/GenBank/DDBJ databases">
        <authorList>
            <person name="Sun L."/>
            <person name="Chen Z."/>
        </authorList>
    </citation>
    <scope>NUCLEOTIDE SEQUENCE [LARGE SCALE GENOMIC DNA]</scope>
    <source>
        <strain evidence="1 2">3-5-3</strain>
    </source>
</reference>
<organism evidence="1 2">
    <name type="scientific">Paenibacillus zeisoli</name>
    <dbReference type="NCBI Taxonomy" id="2496267"/>
    <lineage>
        <taxon>Bacteria</taxon>
        <taxon>Bacillati</taxon>
        <taxon>Bacillota</taxon>
        <taxon>Bacilli</taxon>
        <taxon>Bacillales</taxon>
        <taxon>Paenibacillaceae</taxon>
        <taxon>Paenibacillus</taxon>
    </lineage>
</organism>
<accession>A0A3S1BUF2</accession>
<name>A0A3S1BUF2_9BACL</name>